<organism evidence="8 9">
    <name type="scientific">Mangrovihabitans endophyticus</name>
    <dbReference type="NCBI Taxonomy" id="1751298"/>
    <lineage>
        <taxon>Bacteria</taxon>
        <taxon>Bacillati</taxon>
        <taxon>Actinomycetota</taxon>
        <taxon>Actinomycetes</taxon>
        <taxon>Micromonosporales</taxon>
        <taxon>Micromonosporaceae</taxon>
        <taxon>Mangrovihabitans</taxon>
    </lineage>
</organism>
<proteinExistence type="predicted"/>
<feature type="transmembrane region" description="Helical" evidence="7">
    <location>
        <begin position="36"/>
        <end position="58"/>
    </location>
</feature>
<feature type="transmembrane region" description="Helical" evidence="7">
    <location>
        <begin position="326"/>
        <end position="345"/>
    </location>
</feature>
<accession>A0A8J3FL90</accession>
<dbReference type="GO" id="GO:0022857">
    <property type="term" value="F:transmembrane transporter activity"/>
    <property type="evidence" value="ECO:0007669"/>
    <property type="project" value="InterPro"/>
</dbReference>
<feature type="transmembrane region" description="Helical" evidence="7">
    <location>
        <begin position="296"/>
        <end position="314"/>
    </location>
</feature>
<dbReference type="InterPro" id="IPR050171">
    <property type="entry name" value="MFS_Transporters"/>
</dbReference>
<feature type="transmembrane region" description="Helical" evidence="7">
    <location>
        <begin position="168"/>
        <end position="193"/>
    </location>
</feature>
<reference evidence="8" key="2">
    <citation type="submission" date="2020-09" db="EMBL/GenBank/DDBJ databases">
        <authorList>
            <person name="Sun Q."/>
            <person name="Zhou Y."/>
        </authorList>
    </citation>
    <scope>NUCLEOTIDE SEQUENCE</scope>
    <source>
        <strain evidence="8">CGMCC 4.7299</strain>
    </source>
</reference>
<dbReference type="Pfam" id="PF07690">
    <property type="entry name" value="MFS_1"/>
    <property type="match status" value="1"/>
</dbReference>
<evidence type="ECO:0000256" key="3">
    <source>
        <dbReference type="ARBA" id="ARBA00022475"/>
    </source>
</evidence>
<dbReference type="EMBL" id="BMMX01000001">
    <property type="protein sequence ID" value="GGK75261.1"/>
    <property type="molecule type" value="Genomic_DNA"/>
</dbReference>
<dbReference type="InterPro" id="IPR011701">
    <property type="entry name" value="MFS"/>
</dbReference>
<keyword evidence="4 7" id="KW-0812">Transmembrane</keyword>
<feature type="transmembrane region" description="Helical" evidence="7">
    <location>
        <begin position="111"/>
        <end position="132"/>
    </location>
</feature>
<evidence type="ECO:0000256" key="7">
    <source>
        <dbReference type="SAM" id="Phobius"/>
    </source>
</evidence>
<gene>
    <name evidence="8" type="ORF">GCM10012284_06540</name>
</gene>
<keyword evidence="3" id="KW-1003">Cell membrane</keyword>
<sequence>MTVRTPPDPSPAASRPWVIEVLRAQLVPVTRIGRQLAAVSFLDAFGSGMYYACFALYFTQVVGLSAAQVGTALSVGGLAGLLGAVPVGLLADRFRVGRIYIGLQLLRGVCYAALCLVGSFPWFVAVAAVIGLTDSAIPPVHQAVVGVAVPGKDRVDTMARIRAVRNMGFGLGALIAVLALGQGSRAGFLMLIAGNAVSYFVMAAVLAVMGIAAVAVAADAARRPTFRLVRDVRYLLAAAVYGVLAVHATLLSVAVPLWFARHTLVPPVFIGFLVALNTVLAVLLQARFARPCVTLSGARTAAILAGLSLAGFGVASQMAHAVTVEILAVCLAFLAVILLTFGELWHSASSWTVSYELAEPDRRTAYLSTFQLGVSLQAVLAPWAITEIVFGTPGGWLMFGAVTIAAGLVPRLALRRALFSDSA</sequence>
<keyword evidence="6 7" id="KW-0472">Membrane</keyword>
<dbReference type="Proteomes" id="UP000656042">
    <property type="component" value="Unassembled WGS sequence"/>
</dbReference>
<protein>
    <submittedName>
        <fullName evidence="8">Membrane protein</fullName>
    </submittedName>
</protein>
<feature type="transmembrane region" description="Helical" evidence="7">
    <location>
        <begin position="234"/>
        <end position="258"/>
    </location>
</feature>
<evidence type="ECO:0000313" key="8">
    <source>
        <dbReference type="EMBL" id="GGK75261.1"/>
    </source>
</evidence>
<feature type="transmembrane region" description="Helical" evidence="7">
    <location>
        <begin position="199"/>
        <end position="222"/>
    </location>
</feature>
<dbReference type="PANTHER" id="PTHR23517">
    <property type="entry name" value="RESISTANCE PROTEIN MDTM, PUTATIVE-RELATED-RELATED"/>
    <property type="match status" value="1"/>
</dbReference>
<feature type="transmembrane region" description="Helical" evidence="7">
    <location>
        <begin position="264"/>
        <end position="284"/>
    </location>
</feature>
<comment type="subcellular location">
    <subcellularLocation>
        <location evidence="1">Cell membrane</location>
        <topology evidence="1">Multi-pass membrane protein</topology>
    </subcellularLocation>
</comment>
<keyword evidence="2" id="KW-0813">Transport</keyword>
<dbReference type="RefSeq" id="WP_189077476.1">
    <property type="nucleotide sequence ID" value="NZ_BMMX01000001.1"/>
</dbReference>
<evidence type="ECO:0000256" key="5">
    <source>
        <dbReference type="ARBA" id="ARBA00022989"/>
    </source>
</evidence>
<keyword evidence="5 7" id="KW-1133">Transmembrane helix</keyword>
<evidence type="ECO:0000313" key="9">
    <source>
        <dbReference type="Proteomes" id="UP000656042"/>
    </source>
</evidence>
<dbReference type="SUPFAM" id="SSF103473">
    <property type="entry name" value="MFS general substrate transporter"/>
    <property type="match status" value="1"/>
</dbReference>
<name>A0A8J3FL90_9ACTN</name>
<keyword evidence="9" id="KW-1185">Reference proteome</keyword>
<dbReference type="Gene3D" id="1.20.1250.20">
    <property type="entry name" value="MFS general substrate transporter like domains"/>
    <property type="match status" value="1"/>
</dbReference>
<dbReference type="GO" id="GO:0005886">
    <property type="term" value="C:plasma membrane"/>
    <property type="evidence" value="ECO:0007669"/>
    <property type="project" value="UniProtKB-SubCell"/>
</dbReference>
<evidence type="ECO:0000256" key="6">
    <source>
        <dbReference type="ARBA" id="ARBA00023136"/>
    </source>
</evidence>
<reference evidence="8" key="1">
    <citation type="journal article" date="2014" name="Int. J. Syst. Evol. Microbiol.">
        <title>Complete genome sequence of Corynebacterium casei LMG S-19264T (=DSM 44701T), isolated from a smear-ripened cheese.</title>
        <authorList>
            <consortium name="US DOE Joint Genome Institute (JGI-PGF)"/>
            <person name="Walter F."/>
            <person name="Albersmeier A."/>
            <person name="Kalinowski J."/>
            <person name="Ruckert C."/>
        </authorList>
    </citation>
    <scope>NUCLEOTIDE SEQUENCE</scope>
    <source>
        <strain evidence="8">CGMCC 4.7299</strain>
    </source>
</reference>
<evidence type="ECO:0000256" key="2">
    <source>
        <dbReference type="ARBA" id="ARBA00022448"/>
    </source>
</evidence>
<dbReference type="PANTHER" id="PTHR23517:SF2">
    <property type="entry name" value="MULTIDRUG RESISTANCE PROTEIN MDTH"/>
    <property type="match status" value="1"/>
</dbReference>
<feature type="transmembrane region" description="Helical" evidence="7">
    <location>
        <begin position="396"/>
        <end position="414"/>
    </location>
</feature>
<comment type="caution">
    <text evidence="8">The sequence shown here is derived from an EMBL/GenBank/DDBJ whole genome shotgun (WGS) entry which is preliminary data.</text>
</comment>
<dbReference type="InterPro" id="IPR036259">
    <property type="entry name" value="MFS_trans_sf"/>
</dbReference>
<evidence type="ECO:0000256" key="4">
    <source>
        <dbReference type="ARBA" id="ARBA00022692"/>
    </source>
</evidence>
<dbReference type="AlphaFoldDB" id="A0A8J3FL90"/>
<evidence type="ECO:0000256" key="1">
    <source>
        <dbReference type="ARBA" id="ARBA00004651"/>
    </source>
</evidence>
<feature type="transmembrane region" description="Helical" evidence="7">
    <location>
        <begin position="70"/>
        <end position="91"/>
    </location>
</feature>